<keyword evidence="6 8" id="KW-1133">Transmembrane helix</keyword>
<dbReference type="InterPro" id="IPR002781">
    <property type="entry name" value="TM_pro_TauE-like"/>
</dbReference>
<evidence type="ECO:0000313" key="9">
    <source>
        <dbReference type="EMBL" id="MFC4536668.1"/>
    </source>
</evidence>
<evidence type="ECO:0000256" key="4">
    <source>
        <dbReference type="ARBA" id="ARBA00022475"/>
    </source>
</evidence>
<accession>A0ABV9CV50</accession>
<dbReference type="Proteomes" id="UP001596004">
    <property type="component" value="Unassembled WGS sequence"/>
</dbReference>
<gene>
    <name evidence="9" type="ORF">ACFO60_38365</name>
</gene>
<comment type="similarity">
    <text evidence="2 8">Belongs to the 4-toluene sulfonate uptake permease (TSUP) (TC 2.A.102) family.</text>
</comment>
<proteinExistence type="inferred from homology"/>
<keyword evidence="3" id="KW-0813">Transport</keyword>
<evidence type="ECO:0000256" key="3">
    <source>
        <dbReference type="ARBA" id="ARBA00022448"/>
    </source>
</evidence>
<evidence type="ECO:0000256" key="2">
    <source>
        <dbReference type="ARBA" id="ARBA00009142"/>
    </source>
</evidence>
<dbReference type="RefSeq" id="WP_380851552.1">
    <property type="nucleotide sequence ID" value="NZ_JBHSFP010000052.1"/>
</dbReference>
<feature type="transmembrane region" description="Helical" evidence="8">
    <location>
        <begin position="183"/>
        <end position="209"/>
    </location>
</feature>
<dbReference type="Pfam" id="PF01925">
    <property type="entry name" value="TauE"/>
    <property type="match status" value="1"/>
</dbReference>
<name>A0ABV9CV50_9ACTN</name>
<protein>
    <recommendedName>
        <fullName evidence="8">Probable membrane transporter protein</fullName>
    </recommendedName>
</protein>
<dbReference type="InterPro" id="IPR052017">
    <property type="entry name" value="TSUP"/>
</dbReference>
<dbReference type="PANTHER" id="PTHR30269">
    <property type="entry name" value="TRANSMEMBRANE PROTEIN YFCA"/>
    <property type="match status" value="1"/>
</dbReference>
<feature type="transmembrane region" description="Helical" evidence="8">
    <location>
        <begin position="135"/>
        <end position="163"/>
    </location>
</feature>
<keyword evidence="4 8" id="KW-1003">Cell membrane</keyword>
<evidence type="ECO:0000256" key="5">
    <source>
        <dbReference type="ARBA" id="ARBA00022692"/>
    </source>
</evidence>
<evidence type="ECO:0000313" key="10">
    <source>
        <dbReference type="Proteomes" id="UP001596004"/>
    </source>
</evidence>
<dbReference type="PANTHER" id="PTHR30269:SF0">
    <property type="entry name" value="MEMBRANE TRANSPORTER PROTEIN YFCA-RELATED"/>
    <property type="match status" value="1"/>
</dbReference>
<evidence type="ECO:0000256" key="1">
    <source>
        <dbReference type="ARBA" id="ARBA00004651"/>
    </source>
</evidence>
<reference evidence="10" key="1">
    <citation type="journal article" date="2019" name="Int. J. Syst. Evol. Microbiol.">
        <title>The Global Catalogue of Microorganisms (GCM) 10K type strain sequencing project: providing services to taxonomists for standard genome sequencing and annotation.</title>
        <authorList>
            <consortium name="The Broad Institute Genomics Platform"/>
            <consortium name="The Broad Institute Genome Sequencing Center for Infectious Disease"/>
            <person name="Wu L."/>
            <person name="Ma J."/>
        </authorList>
    </citation>
    <scope>NUCLEOTIDE SEQUENCE [LARGE SCALE GENOMIC DNA]</scope>
    <source>
        <strain evidence="10">CGMCC 4.7132</strain>
    </source>
</reference>
<comment type="caution">
    <text evidence="9">The sequence shown here is derived from an EMBL/GenBank/DDBJ whole genome shotgun (WGS) entry which is preliminary data.</text>
</comment>
<feature type="transmembrane region" description="Helical" evidence="8">
    <location>
        <begin position="39"/>
        <end position="59"/>
    </location>
</feature>
<keyword evidence="7 8" id="KW-0472">Membrane</keyword>
<evidence type="ECO:0000256" key="7">
    <source>
        <dbReference type="ARBA" id="ARBA00023136"/>
    </source>
</evidence>
<dbReference type="EMBL" id="JBHSFP010000052">
    <property type="protein sequence ID" value="MFC4536668.1"/>
    <property type="molecule type" value="Genomic_DNA"/>
</dbReference>
<feature type="transmembrane region" description="Helical" evidence="8">
    <location>
        <begin position="221"/>
        <end position="243"/>
    </location>
</feature>
<keyword evidence="10" id="KW-1185">Reference proteome</keyword>
<evidence type="ECO:0000256" key="8">
    <source>
        <dbReference type="RuleBase" id="RU363041"/>
    </source>
</evidence>
<comment type="subcellular location">
    <subcellularLocation>
        <location evidence="1 8">Cell membrane</location>
        <topology evidence="1 8">Multi-pass membrane protein</topology>
    </subcellularLocation>
</comment>
<evidence type="ECO:0000256" key="6">
    <source>
        <dbReference type="ARBA" id="ARBA00022989"/>
    </source>
</evidence>
<keyword evidence="5 8" id="KW-0812">Transmembrane</keyword>
<organism evidence="9 10">
    <name type="scientific">Sphaerisporangium dianthi</name>
    <dbReference type="NCBI Taxonomy" id="1436120"/>
    <lineage>
        <taxon>Bacteria</taxon>
        <taxon>Bacillati</taxon>
        <taxon>Actinomycetota</taxon>
        <taxon>Actinomycetes</taxon>
        <taxon>Streptosporangiales</taxon>
        <taxon>Streptosporangiaceae</taxon>
        <taxon>Sphaerisporangium</taxon>
    </lineage>
</organism>
<sequence>MNSLGLVAVGVVAGVVSTVVSLASVVSYPALLAFGLSPLSANVTNTVSLVFTGIGAAAGSRPELAGQSGRLLPLASMSAAGGVVGAALLLVTPSRTFEAIAPWLIAGASLMLLRPPRPDGPAGVPGGEGGRSMRAGVFTVAIYVGYFGAAGGVMMFAVLASALREAPARLNAFKNVLSGLANSVAAIGFAVFGPVQWAAVLPLAAGFLVGGRIGPVLARRLPGLTLRYLAAVCGLLVAVKLGLDAYL</sequence>
<feature type="transmembrane region" description="Helical" evidence="8">
    <location>
        <begin position="71"/>
        <end position="91"/>
    </location>
</feature>